<feature type="binding site" description="axial binding residue" evidence="4">
    <location>
        <position position="30"/>
    </location>
    <ligand>
        <name>heme b</name>
        <dbReference type="ChEBI" id="CHEBI:60344"/>
    </ligand>
    <ligandPart>
        <name>Fe</name>
        <dbReference type="ChEBI" id="CHEBI:18248"/>
    </ligandPart>
</feature>
<comment type="cofactor">
    <cofactor evidence="4">
        <name>heme b</name>
        <dbReference type="ChEBI" id="CHEBI:60344"/>
    </cofactor>
    <text evidence="4">Binds 1 heme b (iron(II)-protoporphyrin IX) group per molecule.</text>
</comment>
<dbReference type="RefSeq" id="WP_132923587.1">
    <property type="nucleotide sequence ID" value="NZ_SJOI01000001.1"/>
</dbReference>
<sequence length="129" mass="13869">MKIKAVAMLSLTLLMLSPLAAQARDLGDDMDALAANYSAVMKTDDPATLQHALNGMHDAALDARNGTPPKLKGQPADSAQMKDFRQGITDLIGQIEQAQALVQKGDIKQAKAVAAQFKQTEKVNHAKFR</sequence>
<evidence type="ECO:0000256" key="4">
    <source>
        <dbReference type="PIRSR" id="PIRSR000029-1"/>
    </source>
</evidence>
<dbReference type="GO" id="GO:0009055">
    <property type="term" value="F:electron transfer activity"/>
    <property type="evidence" value="ECO:0007669"/>
    <property type="project" value="InterPro"/>
</dbReference>
<evidence type="ECO:0000256" key="1">
    <source>
        <dbReference type="ARBA" id="ARBA00002028"/>
    </source>
</evidence>
<proteinExistence type="inferred from homology"/>
<organism evidence="6 7">
    <name type="scientific">Sodalis ligni</name>
    <dbReference type="NCBI Taxonomy" id="2697027"/>
    <lineage>
        <taxon>Bacteria</taxon>
        <taxon>Pseudomonadati</taxon>
        <taxon>Pseudomonadota</taxon>
        <taxon>Gammaproteobacteria</taxon>
        <taxon>Enterobacterales</taxon>
        <taxon>Bruguierivoracaceae</taxon>
        <taxon>Sodalis</taxon>
    </lineage>
</organism>
<feature type="signal peptide" evidence="5">
    <location>
        <begin position="1"/>
        <end position="23"/>
    </location>
</feature>
<dbReference type="GO" id="GO:0042597">
    <property type="term" value="C:periplasmic space"/>
    <property type="evidence" value="ECO:0007669"/>
    <property type="project" value="InterPro"/>
</dbReference>
<reference evidence="6 7" key="1">
    <citation type="submission" date="2019-02" db="EMBL/GenBank/DDBJ databases">
        <title>Investigation of anaerobic lignin degradation for improved lignocellulosic biofuels.</title>
        <authorList>
            <person name="Deangelis K."/>
        </authorList>
    </citation>
    <scope>NUCLEOTIDE SEQUENCE [LARGE SCALE GENOMIC DNA]</scope>
    <source>
        <strain evidence="6 7">159R</strain>
    </source>
</reference>
<dbReference type="InterPro" id="IPR010980">
    <property type="entry name" value="Cyt_c/b562"/>
</dbReference>
<dbReference type="Pfam" id="PF07361">
    <property type="entry name" value="Cytochrom_B562"/>
    <property type="match status" value="1"/>
</dbReference>
<dbReference type="GO" id="GO:0022900">
    <property type="term" value="P:electron transport chain"/>
    <property type="evidence" value="ECO:0007669"/>
    <property type="project" value="InterPro"/>
</dbReference>
<dbReference type="Gene3D" id="1.20.120.10">
    <property type="entry name" value="Cytochrome c/b562"/>
    <property type="match status" value="1"/>
</dbReference>
<evidence type="ECO:0000256" key="5">
    <source>
        <dbReference type="SAM" id="SignalP"/>
    </source>
</evidence>
<gene>
    <name evidence="6" type="ORF">EZJ58_2972</name>
</gene>
<keyword evidence="7" id="KW-1185">Reference proteome</keyword>
<accession>A0A4R1NDE4</accession>
<dbReference type="OrthoDB" id="6539015at2"/>
<feature type="binding site" description="axial binding residue" evidence="4">
    <location>
        <position position="125"/>
    </location>
    <ligand>
        <name>heme b</name>
        <dbReference type="ChEBI" id="CHEBI:60344"/>
    </ligand>
    <ligandPart>
        <name>Fe</name>
        <dbReference type="ChEBI" id="CHEBI:18248"/>
    </ligandPart>
</feature>
<dbReference type="Proteomes" id="UP000294555">
    <property type="component" value="Unassembled WGS sequence"/>
</dbReference>
<dbReference type="EMBL" id="SJOI01000001">
    <property type="protein sequence ID" value="TCL04829.1"/>
    <property type="molecule type" value="Genomic_DNA"/>
</dbReference>
<dbReference type="AlphaFoldDB" id="A0A4R1NDE4"/>
<feature type="chain" id="PRO_5020433558" evidence="5">
    <location>
        <begin position="24"/>
        <end position="129"/>
    </location>
</feature>
<name>A0A4R1NDE4_9GAMM</name>
<dbReference type="GO" id="GO:0005506">
    <property type="term" value="F:iron ion binding"/>
    <property type="evidence" value="ECO:0007669"/>
    <property type="project" value="InterPro"/>
</dbReference>
<evidence type="ECO:0000256" key="3">
    <source>
        <dbReference type="ARBA" id="ARBA00022729"/>
    </source>
</evidence>
<keyword evidence="4" id="KW-0349">Heme</keyword>
<evidence type="ECO:0000313" key="6">
    <source>
        <dbReference type="EMBL" id="TCL04829.1"/>
    </source>
</evidence>
<dbReference type="InterPro" id="IPR009155">
    <property type="entry name" value="Cyt_b562"/>
</dbReference>
<evidence type="ECO:0000256" key="2">
    <source>
        <dbReference type="ARBA" id="ARBA00005523"/>
    </source>
</evidence>
<dbReference type="SUPFAM" id="SSF47175">
    <property type="entry name" value="Cytochromes"/>
    <property type="match status" value="1"/>
</dbReference>
<evidence type="ECO:0000313" key="7">
    <source>
        <dbReference type="Proteomes" id="UP000294555"/>
    </source>
</evidence>
<keyword evidence="4" id="KW-0479">Metal-binding</keyword>
<dbReference type="GO" id="GO:0020037">
    <property type="term" value="F:heme binding"/>
    <property type="evidence" value="ECO:0007669"/>
    <property type="project" value="InterPro"/>
</dbReference>
<keyword evidence="3 5" id="KW-0732">Signal</keyword>
<comment type="function">
    <text evidence="1">Electron-transport protein of unknown function.</text>
</comment>
<keyword evidence="4" id="KW-0408">Iron</keyword>
<dbReference type="NCBIfam" id="NF011632">
    <property type="entry name" value="PRK15058.1"/>
    <property type="match status" value="1"/>
</dbReference>
<comment type="similarity">
    <text evidence="2">Belongs to the cytochrome b562 family.</text>
</comment>
<comment type="caution">
    <text evidence="6">The sequence shown here is derived from an EMBL/GenBank/DDBJ whole genome shotgun (WGS) entry which is preliminary data.</text>
</comment>
<protein>
    <submittedName>
        <fullName evidence="6">Soluble cytochrome b562</fullName>
    </submittedName>
</protein>
<dbReference type="PIRSF" id="PIRSF000029">
    <property type="entry name" value="Cytochrome_b562"/>
    <property type="match status" value="1"/>
</dbReference>